<dbReference type="Pfam" id="PF00005">
    <property type="entry name" value="ABC_tran"/>
    <property type="match status" value="1"/>
</dbReference>
<dbReference type="InterPro" id="IPR027417">
    <property type="entry name" value="P-loop_NTPase"/>
</dbReference>
<sequence length="208" mass="23413">MIVLKKISKKYGKKVIYENFSLTINDGEFVAIVGASGSGKSTLLNIIGLLETVDKGRVSIDDLTDITPQSNKAISIIRYKFNYLFQNYALIDEETVEYNLKLALRFTKGNKKELIRNALKKVGLDGYEKAKIYQLSGGEQQRVALARVILKPSKYILADEPTGSLDPDNRDIVIKTLRRLNKEDNKTVIIVTHDTYVADQCDRIIKIG</sequence>
<evidence type="ECO:0000259" key="4">
    <source>
        <dbReference type="PROSITE" id="PS50893"/>
    </source>
</evidence>
<dbReference type="AlphaFoldDB" id="E9SEJ5"/>
<dbReference type="EMBL" id="ADKM02000100">
    <property type="protein sequence ID" value="EGC02298.1"/>
    <property type="molecule type" value="Genomic_DNA"/>
</dbReference>
<reference evidence="5 6" key="1">
    <citation type="submission" date="2011-02" db="EMBL/GenBank/DDBJ databases">
        <authorList>
            <person name="Nelson K.E."/>
            <person name="Sutton G."/>
            <person name="Torralba M."/>
            <person name="Durkin S."/>
            <person name="Harkins D."/>
            <person name="Montgomery R."/>
            <person name="Ziemer C."/>
            <person name="Klaassens E."/>
            <person name="Ocuiv P."/>
            <person name="Morrison M."/>
        </authorList>
    </citation>
    <scope>NUCLEOTIDE SEQUENCE [LARGE SCALE GENOMIC DNA]</scope>
    <source>
        <strain evidence="5 6">8</strain>
    </source>
</reference>
<dbReference type="NCBIfam" id="TIGR03608">
    <property type="entry name" value="L_ocin_972_ABC"/>
    <property type="match status" value="1"/>
</dbReference>
<dbReference type="InterPro" id="IPR017871">
    <property type="entry name" value="ABC_transporter-like_CS"/>
</dbReference>
<evidence type="ECO:0000256" key="2">
    <source>
        <dbReference type="ARBA" id="ARBA00022741"/>
    </source>
</evidence>
<dbReference type="GO" id="GO:0005524">
    <property type="term" value="F:ATP binding"/>
    <property type="evidence" value="ECO:0007669"/>
    <property type="project" value="UniProtKB-KW"/>
</dbReference>
<dbReference type="Gene3D" id="3.40.50.300">
    <property type="entry name" value="P-loop containing nucleotide triphosphate hydrolases"/>
    <property type="match status" value="1"/>
</dbReference>
<dbReference type="SMART" id="SM00382">
    <property type="entry name" value="AAA"/>
    <property type="match status" value="1"/>
</dbReference>
<dbReference type="eggNOG" id="COG1136">
    <property type="taxonomic scope" value="Bacteria"/>
</dbReference>
<comment type="caution">
    <text evidence="5">The sequence shown here is derived from an EMBL/GenBank/DDBJ whole genome shotgun (WGS) entry which is preliminary data.</text>
</comment>
<keyword evidence="1" id="KW-0813">Transport</keyword>
<dbReference type="PROSITE" id="PS50893">
    <property type="entry name" value="ABC_TRANSPORTER_2"/>
    <property type="match status" value="1"/>
</dbReference>
<gene>
    <name evidence="5" type="ORF">CUS_5754</name>
</gene>
<dbReference type="Proteomes" id="UP000004259">
    <property type="component" value="Unassembled WGS sequence"/>
</dbReference>
<accession>E9SEJ5</accession>
<organism evidence="5 6">
    <name type="scientific">Ruminococcus albus 8</name>
    <dbReference type="NCBI Taxonomy" id="246199"/>
    <lineage>
        <taxon>Bacteria</taxon>
        <taxon>Bacillati</taxon>
        <taxon>Bacillota</taxon>
        <taxon>Clostridia</taxon>
        <taxon>Eubacteriales</taxon>
        <taxon>Oscillospiraceae</taxon>
        <taxon>Ruminococcus</taxon>
    </lineage>
</organism>
<dbReference type="SUPFAM" id="SSF52540">
    <property type="entry name" value="P-loop containing nucleoside triphosphate hydrolases"/>
    <property type="match status" value="1"/>
</dbReference>
<dbReference type="STRING" id="246199.CUS_5754"/>
<protein>
    <submittedName>
        <fullName evidence="5">Putative bacteriocin ABC transporter</fullName>
    </submittedName>
</protein>
<keyword evidence="3" id="KW-0067">ATP-binding</keyword>
<keyword evidence="6" id="KW-1185">Reference proteome</keyword>
<evidence type="ECO:0000256" key="3">
    <source>
        <dbReference type="ARBA" id="ARBA00022840"/>
    </source>
</evidence>
<keyword evidence="2" id="KW-0547">Nucleotide-binding</keyword>
<dbReference type="PANTHER" id="PTHR42781">
    <property type="entry name" value="SPERMIDINE/PUTRESCINE IMPORT ATP-BINDING PROTEIN POTA"/>
    <property type="match status" value="1"/>
</dbReference>
<dbReference type="RefSeq" id="WP_002851315.1">
    <property type="nucleotide sequence ID" value="NZ_ADKM02000100.1"/>
</dbReference>
<dbReference type="InterPro" id="IPR019895">
    <property type="entry name" value="L_ocin_972_ABC"/>
</dbReference>
<dbReference type="PANTHER" id="PTHR42781:SF9">
    <property type="entry name" value="AMINO ACID ABC TRANSPORTER, ATP-BINDING PROTEIN-RELATED"/>
    <property type="match status" value="1"/>
</dbReference>
<evidence type="ECO:0000313" key="6">
    <source>
        <dbReference type="Proteomes" id="UP000004259"/>
    </source>
</evidence>
<feature type="domain" description="ABC transporter" evidence="4">
    <location>
        <begin position="2"/>
        <end position="207"/>
    </location>
</feature>
<dbReference type="PROSITE" id="PS00211">
    <property type="entry name" value="ABC_TRANSPORTER_1"/>
    <property type="match status" value="1"/>
</dbReference>
<name>E9SEJ5_RUMAL</name>
<dbReference type="OrthoDB" id="9804199at2"/>
<proteinExistence type="predicted"/>
<dbReference type="InterPro" id="IPR003439">
    <property type="entry name" value="ABC_transporter-like_ATP-bd"/>
</dbReference>
<evidence type="ECO:0000313" key="5">
    <source>
        <dbReference type="EMBL" id="EGC02298.1"/>
    </source>
</evidence>
<evidence type="ECO:0000256" key="1">
    <source>
        <dbReference type="ARBA" id="ARBA00022448"/>
    </source>
</evidence>
<dbReference type="InterPro" id="IPR050093">
    <property type="entry name" value="ABC_SmlMolc_Importer"/>
</dbReference>
<dbReference type="GO" id="GO:0016887">
    <property type="term" value="F:ATP hydrolysis activity"/>
    <property type="evidence" value="ECO:0007669"/>
    <property type="project" value="InterPro"/>
</dbReference>
<dbReference type="InterPro" id="IPR003593">
    <property type="entry name" value="AAA+_ATPase"/>
</dbReference>